<gene>
    <name evidence="3" type="ORF">SAMN04487928_10737</name>
</gene>
<feature type="compositionally biased region" description="Low complexity" evidence="1">
    <location>
        <begin position="228"/>
        <end position="249"/>
    </location>
</feature>
<protein>
    <recommendedName>
        <fullName evidence="5">Lipoprotein</fullName>
    </recommendedName>
</protein>
<keyword evidence="2" id="KW-0732">Signal</keyword>
<dbReference type="EMBL" id="FOXO01000007">
    <property type="protein sequence ID" value="SFP73644.1"/>
    <property type="molecule type" value="Genomic_DNA"/>
</dbReference>
<feature type="chain" id="PRO_5010289639" description="Lipoprotein" evidence="2">
    <location>
        <begin position="28"/>
        <end position="263"/>
    </location>
</feature>
<evidence type="ECO:0000256" key="2">
    <source>
        <dbReference type="SAM" id="SignalP"/>
    </source>
</evidence>
<evidence type="ECO:0008006" key="5">
    <source>
        <dbReference type="Google" id="ProtNLM"/>
    </source>
</evidence>
<dbReference type="OrthoDB" id="2003102at2"/>
<accession>A0A1I5SS70</accession>
<sequence>MNTIKKLFMSVALTATSFSLLTGCSSADKTAIQDTADKFLSIVKSGTNEDIEKYASAEVSEGEFVKTFDSEYLKQNFMDGFVSSEIDDATMERVESFCSLFSDMITDYKISEVSVDKNGVGTVIAMIDTAFPIDVIDNSEALDLIEEQAQSYYAENEEQIVAMYEEKTEEEVEAYIYNDMIIKIIDIYETLIKDASPETYAITLKLEKNSETDSYYVTGVTSYDEASESTTQAATETATTVETSPSDSSSSEESDASSSSVSE</sequence>
<dbReference type="RefSeq" id="WP_074885760.1">
    <property type="nucleotide sequence ID" value="NZ_FOXO01000007.1"/>
</dbReference>
<organism evidence="3 4">
    <name type="scientific">Butyrivibrio proteoclasticus</name>
    <dbReference type="NCBI Taxonomy" id="43305"/>
    <lineage>
        <taxon>Bacteria</taxon>
        <taxon>Bacillati</taxon>
        <taxon>Bacillota</taxon>
        <taxon>Clostridia</taxon>
        <taxon>Lachnospirales</taxon>
        <taxon>Lachnospiraceae</taxon>
        <taxon>Butyrivibrio</taxon>
    </lineage>
</organism>
<dbReference type="Proteomes" id="UP000182624">
    <property type="component" value="Unassembled WGS sequence"/>
</dbReference>
<feature type="signal peptide" evidence="2">
    <location>
        <begin position="1"/>
        <end position="27"/>
    </location>
</feature>
<keyword evidence="4" id="KW-1185">Reference proteome</keyword>
<feature type="region of interest" description="Disordered" evidence="1">
    <location>
        <begin position="222"/>
        <end position="263"/>
    </location>
</feature>
<evidence type="ECO:0000313" key="3">
    <source>
        <dbReference type="EMBL" id="SFP73644.1"/>
    </source>
</evidence>
<dbReference type="PROSITE" id="PS51257">
    <property type="entry name" value="PROKAR_LIPOPROTEIN"/>
    <property type="match status" value="1"/>
</dbReference>
<name>A0A1I5SS70_9FIRM</name>
<proteinExistence type="predicted"/>
<reference evidence="4" key="1">
    <citation type="submission" date="2016-10" db="EMBL/GenBank/DDBJ databases">
        <authorList>
            <person name="Varghese N."/>
            <person name="Submissions S."/>
        </authorList>
    </citation>
    <scope>NUCLEOTIDE SEQUENCE [LARGE SCALE GENOMIC DNA]</scope>
    <source>
        <strain evidence="4">P18</strain>
    </source>
</reference>
<dbReference type="AlphaFoldDB" id="A0A1I5SS70"/>
<evidence type="ECO:0000256" key="1">
    <source>
        <dbReference type="SAM" id="MobiDB-lite"/>
    </source>
</evidence>
<evidence type="ECO:0000313" key="4">
    <source>
        <dbReference type="Proteomes" id="UP000182624"/>
    </source>
</evidence>